<dbReference type="AlphaFoldDB" id="A0A9Q8SCS1"/>
<evidence type="ECO:0000313" key="2">
    <source>
        <dbReference type="Proteomes" id="UP000830671"/>
    </source>
</evidence>
<gene>
    <name evidence="1" type="ORF">CLUP02_01197</name>
</gene>
<organism evidence="1 2">
    <name type="scientific">Colletotrichum lupini</name>
    <dbReference type="NCBI Taxonomy" id="145971"/>
    <lineage>
        <taxon>Eukaryota</taxon>
        <taxon>Fungi</taxon>
        <taxon>Dikarya</taxon>
        <taxon>Ascomycota</taxon>
        <taxon>Pezizomycotina</taxon>
        <taxon>Sordariomycetes</taxon>
        <taxon>Hypocreomycetidae</taxon>
        <taxon>Glomerellales</taxon>
        <taxon>Glomerellaceae</taxon>
        <taxon>Colletotrichum</taxon>
        <taxon>Colletotrichum acutatum species complex</taxon>
    </lineage>
</organism>
<dbReference type="EMBL" id="CP019471">
    <property type="protein sequence ID" value="UQC74546.1"/>
    <property type="molecule type" value="Genomic_DNA"/>
</dbReference>
<dbReference type="Proteomes" id="UP000830671">
    <property type="component" value="Chromosome 1"/>
</dbReference>
<reference evidence="1" key="1">
    <citation type="journal article" date="2021" name="Mol. Plant Microbe Interact.">
        <title>Complete Genome Sequence of the Plant-Pathogenic Fungus Colletotrichum lupini.</title>
        <authorList>
            <person name="Baroncelli R."/>
            <person name="Pensec F."/>
            <person name="Da Lio D."/>
            <person name="Boufleur T."/>
            <person name="Vicente I."/>
            <person name="Sarrocco S."/>
            <person name="Picot A."/>
            <person name="Baraldi E."/>
            <person name="Sukno S."/>
            <person name="Thon M."/>
            <person name="Le Floch G."/>
        </authorList>
    </citation>
    <scope>NUCLEOTIDE SEQUENCE</scope>
    <source>
        <strain evidence="1">IMI 504893</strain>
    </source>
</reference>
<proteinExistence type="predicted"/>
<keyword evidence="2" id="KW-1185">Reference proteome</keyword>
<dbReference type="KEGG" id="clup:CLUP02_01197"/>
<name>A0A9Q8SCS1_9PEZI</name>
<evidence type="ECO:0000313" key="1">
    <source>
        <dbReference type="EMBL" id="UQC74546.1"/>
    </source>
</evidence>
<dbReference type="RefSeq" id="XP_049136196.1">
    <property type="nucleotide sequence ID" value="XM_049280239.1"/>
</dbReference>
<dbReference type="GeneID" id="73335249"/>
<protein>
    <submittedName>
        <fullName evidence="1">Uncharacterized protein</fullName>
    </submittedName>
</protein>
<sequence length="524" mass="57033">MDYSSITCFLSIPATLSAHPYPFLQRVLAGGVTFIRQTGPTNDSSNSRHYQGSGIVRYGGAWRGSLFPWFPARKKKSATAPYPWPLLLIAGLPLVTSLSQLPPGHSSSTRSDTPVDSPFASHCTLCTLCSLSHLSHTATATSMQHLPVAPWHRGPLQILGRLFLCELLTVPVYFGSNSSFAHLTIHPAPKLPRPLLLHLPSPLVLHDPELMKHVAWPVYDSVLGHPQMDRTIFGSVVRVGAKESSESKKTVCVQRKASMLVQTLRIQLENLYRYLAYECHPPILLAGRFQCKVGPSKQGWCVPALGGARDLPLDSPNPMSYQASPAGPTRRSITASSAPNAPGFAYNNSQLPMTSGMTISLPRIPANVNAAAYVFTAAHGGLHGRIVSPDARQGPGLAYDMTLPSLIHPLPTPYDTNPLDELLAVPRSKPTWTSYLSAKLFSTSHFDIVRSWDCCATHDVVDARPIRKPTSSRLRTVLAVPVPSLPKSTFDWVHENCMDHGSNVAALQEPSFPTGPVCRQPPPE</sequence>
<accession>A0A9Q8SCS1</accession>